<dbReference type="InterPro" id="IPR004358">
    <property type="entry name" value="Sig_transdc_His_kin-like_C"/>
</dbReference>
<proteinExistence type="predicted"/>
<gene>
    <name evidence="14" type="ORF">HWN40_00240</name>
</gene>
<dbReference type="GO" id="GO:0005524">
    <property type="term" value="F:ATP binding"/>
    <property type="evidence" value="ECO:0007669"/>
    <property type="project" value="UniProtKB-KW"/>
</dbReference>
<dbReference type="GO" id="GO:0000155">
    <property type="term" value="F:phosphorelay sensor kinase activity"/>
    <property type="evidence" value="ECO:0007669"/>
    <property type="project" value="InterPro"/>
</dbReference>
<evidence type="ECO:0000256" key="4">
    <source>
        <dbReference type="ARBA" id="ARBA00022553"/>
    </source>
</evidence>
<keyword evidence="6" id="KW-0547">Nucleotide-binding</keyword>
<dbReference type="FunFam" id="1.10.287.130:FF:000038">
    <property type="entry name" value="Sensory transduction histidine kinase"/>
    <property type="match status" value="1"/>
</dbReference>
<dbReference type="RefSeq" id="WP_176963877.1">
    <property type="nucleotide sequence ID" value="NZ_CP058215.1"/>
</dbReference>
<dbReference type="OrthoDB" id="342253at2157"/>
<evidence type="ECO:0000256" key="1">
    <source>
        <dbReference type="ARBA" id="ARBA00000085"/>
    </source>
</evidence>
<dbReference type="InterPro" id="IPR000014">
    <property type="entry name" value="PAS"/>
</dbReference>
<evidence type="ECO:0000256" key="3">
    <source>
        <dbReference type="ARBA" id="ARBA00012438"/>
    </source>
</evidence>
<keyword evidence="11" id="KW-0131">Cell cycle</keyword>
<dbReference type="Pfam" id="PF02518">
    <property type="entry name" value="HATPase_c"/>
    <property type="match status" value="1"/>
</dbReference>
<keyword evidence="10" id="KW-0472">Membrane</keyword>
<feature type="domain" description="Histidine kinase" evidence="12">
    <location>
        <begin position="187"/>
        <end position="406"/>
    </location>
</feature>
<dbReference type="Pfam" id="PF00989">
    <property type="entry name" value="PAS"/>
    <property type="match status" value="1"/>
</dbReference>
<evidence type="ECO:0000256" key="11">
    <source>
        <dbReference type="ARBA" id="ARBA00023306"/>
    </source>
</evidence>
<dbReference type="InterPro" id="IPR036890">
    <property type="entry name" value="HATPase_C_sf"/>
</dbReference>
<dbReference type="FunFam" id="3.30.565.10:FF:000010">
    <property type="entry name" value="Sensor histidine kinase RcsC"/>
    <property type="match status" value="1"/>
</dbReference>
<dbReference type="EMBL" id="CP058215">
    <property type="protein sequence ID" value="QLC48814.1"/>
    <property type="molecule type" value="Genomic_DNA"/>
</dbReference>
<organism evidence="14 15">
    <name type="scientific">Methanolobus zinderi</name>
    <dbReference type="NCBI Taxonomy" id="536044"/>
    <lineage>
        <taxon>Archaea</taxon>
        <taxon>Methanobacteriati</taxon>
        <taxon>Methanobacteriota</taxon>
        <taxon>Stenosarchaea group</taxon>
        <taxon>Methanomicrobia</taxon>
        <taxon>Methanosarcinales</taxon>
        <taxon>Methanosarcinaceae</taxon>
        <taxon>Methanolobus</taxon>
    </lineage>
</organism>
<dbReference type="PANTHER" id="PTHR43047">
    <property type="entry name" value="TWO-COMPONENT HISTIDINE PROTEIN KINASE"/>
    <property type="match status" value="1"/>
</dbReference>
<evidence type="ECO:0000256" key="6">
    <source>
        <dbReference type="ARBA" id="ARBA00022741"/>
    </source>
</evidence>
<evidence type="ECO:0000313" key="14">
    <source>
        <dbReference type="EMBL" id="QLC48814.1"/>
    </source>
</evidence>
<evidence type="ECO:0000256" key="5">
    <source>
        <dbReference type="ARBA" id="ARBA00022679"/>
    </source>
</evidence>
<dbReference type="PROSITE" id="PS50112">
    <property type="entry name" value="PAS"/>
    <property type="match status" value="1"/>
</dbReference>
<dbReference type="PANTHER" id="PTHR43047:SF72">
    <property type="entry name" value="OSMOSENSING HISTIDINE PROTEIN KINASE SLN1"/>
    <property type="match status" value="1"/>
</dbReference>
<dbReference type="InterPro" id="IPR035965">
    <property type="entry name" value="PAS-like_dom_sf"/>
</dbReference>
<evidence type="ECO:0000256" key="2">
    <source>
        <dbReference type="ARBA" id="ARBA00004370"/>
    </source>
</evidence>
<sequence length="406" mass="46231">MKHSEDQGRQDHLRKKIIGLGESSHRKSYYPQLKEQINELNRALRALQESEEKYRTYVNISPSPIFVMNLQGSLVDVNPAASRITGYSREEILNMSLSDFLMPFNREQYIQLFRSLNEKGDLSGEFPFVNRDDDIIYMEVNAVRIPGNRFLAICMDVTEKKKAEDKILQAKIAAENANRTKSEFLANMSHELRTPLNSIIGFSDVLLNEVAGEVNEQQYRYLNHISQSGRHLLNIINEILDISKIESGKITLHREKVSLPEVYEEVYSNLKYLADNKNIEIDVSTNSYTSCVYADRAKLKQILYNLVGNAIKFTENGGNIRIDTENGDKFVRISVTDTGIGINREDMKKLFTPFVQLDSSKSRRYEGTGLGLALSRELVELHEGNIWAESEPGKGSTFTFTLPVCV</sequence>
<accession>A0A7D5EC85</accession>
<dbReference type="CDD" id="cd00130">
    <property type="entry name" value="PAS"/>
    <property type="match status" value="1"/>
</dbReference>
<dbReference type="PROSITE" id="PS50109">
    <property type="entry name" value="HIS_KIN"/>
    <property type="match status" value="1"/>
</dbReference>
<keyword evidence="8" id="KW-0067">ATP-binding</keyword>
<feature type="domain" description="PAS" evidence="13">
    <location>
        <begin position="50"/>
        <end position="120"/>
    </location>
</feature>
<evidence type="ECO:0000259" key="13">
    <source>
        <dbReference type="PROSITE" id="PS50112"/>
    </source>
</evidence>
<evidence type="ECO:0000256" key="10">
    <source>
        <dbReference type="ARBA" id="ARBA00023136"/>
    </source>
</evidence>
<dbReference type="InterPro" id="IPR036097">
    <property type="entry name" value="HisK_dim/P_sf"/>
</dbReference>
<dbReference type="Gene3D" id="3.30.450.20">
    <property type="entry name" value="PAS domain"/>
    <property type="match status" value="1"/>
</dbReference>
<dbReference type="Gene3D" id="1.10.287.130">
    <property type="match status" value="1"/>
</dbReference>
<protein>
    <recommendedName>
        <fullName evidence="3">histidine kinase</fullName>
        <ecNumber evidence="3">2.7.13.3</ecNumber>
    </recommendedName>
</protein>
<evidence type="ECO:0000256" key="9">
    <source>
        <dbReference type="ARBA" id="ARBA00023012"/>
    </source>
</evidence>
<dbReference type="SUPFAM" id="SSF47384">
    <property type="entry name" value="Homodimeric domain of signal transducing histidine kinase"/>
    <property type="match status" value="1"/>
</dbReference>
<dbReference type="GO" id="GO:0009927">
    <property type="term" value="F:histidine phosphotransfer kinase activity"/>
    <property type="evidence" value="ECO:0007669"/>
    <property type="project" value="TreeGrafter"/>
</dbReference>
<keyword evidence="9" id="KW-0902">Two-component regulatory system</keyword>
<evidence type="ECO:0000259" key="12">
    <source>
        <dbReference type="PROSITE" id="PS50109"/>
    </source>
</evidence>
<dbReference type="SMART" id="SM00387">
    <property type="entry name" value="HATPase_c"/>
    <property type="match status" value="1"/>
</dbReference>
<dbReference type="InterPro" id="IPR003594">
    <property type="entry name" value="HATPase_dom"/>
</dbReference>
<dbReference type="SMART" id="SM00388">
    <property type="entry name" value="HisKA"/>
    <property type="match status" value="1"/>
</dbReference>
<reference evidence="14 15" key="1">
    <citation type="submission" date="2020-06" db="EMBL/GenBank/DDBJ databases">
        <title>Methanolobus halotolerans sp. nov., isolated from a saline lake Tus in Siberia.</title>
        <authorList>
            <person name="Shen Y."/>
            <person name="Chen S.-C."/>
            <person name="Lai M.-C."/>
            <person name="Huang H.-H."/>
            <person name="Chiu H.-H."/>
            <person name="Tang S.-L."/>
            <person name="Rogozin D.Y."/>
            <person name="Degermendzhy A.G."/>
        </authorList>
    </citation>
    <scope>NUCLEOTIDE SEQUENCE [LARGE SCALE GENOMIC DNA]</scope>
    <source>
        <strain evidence="14 15">DSM 21339</strain>
    </source>
</reference>
<keyword evidence="5" id="KW-0808">Transferase</keyword>
<dbReference type="NCBIfam" id="TIGR00229">
    <property type="entry name" value="sensory_box"/>
    <property type="match status" value="1"/>
</dbReference>
<name>A0A7D5EC85_9EURY</name>
<dbReference type="AlphaFoldDB" id="A0A7D5EC85"/>
<dbReference type="CDD" id="cd00082">
    <property type="entry name" value="HisKA"/>
    <property type="match status" value="1"/>
</dbReference>
<dbReference type="InterPro" id="IPR013767">
    <property type="entry name" value="PAS_fold"/>
</dbReference>
<dbReference type="GeneID" id="55820057"/>
<comment type="subcellular location">
    <subcellularLocation>
        <location evidence="2">Membrane</location>
    </subcellularLocation>
</comment>
<dbReference type="InterPro" id="IPR003661">
    <property type="entry name" value="HisK_dim/P_dom"/>
</dbReference>
<dbReference type="Pfam" id="PF00512">
    <property type="entry name" value="HisKA"/>
    <property type="match status" value="1"/>
</dbReference>
<comment type="catalytic activity">
    <reaction evidence="1">
        <text>ATP + protein L-histidine = ADP + protein N-phospho-L-histidine.</text>
        <dbReference type="EC" id="2.7.13.3"/>
    </reaction>
</comment>
<dbReference type="EC" id="2.7.13.3" evidence="3"/>
<evidence type="ECO:0000256" key="8">
    <source>
        <dbReference type="ARBA" id="ARBA00022840"/>
    </source>
</evidence>
<dbReference type="SUPFAM" id="SSF55874">
    <property type="entry name" value="ATPase domain of HSP90 chaperone/DNA topoisomerase II/histidine kinase"/>
    <property type="match status" value="1"/>
</dbReference>
<keyword evidence="15" id="KW-1185">Reference proteome</keyword>
<dbReference type="InterPro" id="IPR005467">
    <property type="entry name" value="His_kinase_dom"/>
</dbReference>
<dbReference type="SUPFAM" id="SSF55785">
    <property type="entry name" value="PYP-like sensor domain (PAS domain)"/>
    <property type="match status" value="1"/>
</dbReference>
<dbReference type="Gene3D" id="3.30.565.10">
    <property type="entry name" value="Histidine kinase-like ATPase, C-terminal domain"/>
    <property type="match status" value="1"/>
</dbReference>
<dbReference type="Proteomes" id="UP000509594">
    <property type="component" value="Chromosome"/>
</dbReference>
<dbReference type="GO" id="GO:0005886">
    <property type="term" value="C:plasma membrane"/>
    <property type="evidence" value="ECO:0007669"/>
    <property type="project" value="TreeGrafter"/>
</dbReference>
<keyword evidence="7" id="KW-0418">Kinase</keyword>
<evidence type="ECO:0000256" key="7">
    <source>
        <dbReference type="ARBA" id="ARBA00022777"/>
    </source>
</evidence>
<evidence type="ECO:0000313" key="15">
    <source>
        <dbReference type="Proteomes" id="UP000509594"/>
    </source>
</evidence>
<dbReference type="CDD" id="cd16922">
    <property type="entry name" value="HATPase_EvgS-ArcB-TorS-like"/>
    <property type="match status" value="1"/>
</dbReference>
<dbReference type="SMART" id="SM00091">
    <property type="entry name" value="PAS"/>
    <property type="match status" value="1"/>
</dbReference>
<dbReference type="KEGG" id="mzi:HWN40_00240"/>
<keyword evidence="4" id="KW-0597">Phosphoprotein</keyword>
<dbReference type="PRINTS" id="PR00344">
    <property type="entry name" value="BCTRLSENSOR"/>
</dbReference>